<dbReference type="Gene3D" id="3.90.1010.10">
    <property type="match status" value="1"/>
</dbReference>
<dbReference type="RefSeq" id="WP_284242990.1">
    <property type="nucleotide sequence ID" value="NZ_BSST01000001.1"/>
</dbReference>
<evidence type="ECO:0000256" key="2">
    <source>
        <dbReference type="ARBA" id="ARBA00010447"/>
    </source>
</evidence>
<keyword evidence="4" id="KW-0808">Transferase</keyword>
<sequence length="550" mass="61202">MKTFDVEAFRKHFPILTQQIEQHNLVYFDNAATMQKPLSVIEAERQFYLTTNANVHRGAHTLSSMATSLFELARVKVQKFINASSAKEIIWTKGTTESINLIAQAWGSEFLSPGDEIVLSYAEHHANIVPWQAIAKQKGAKIKWLVLDEAGRIDRAKLTQVIGNKTKIVCCSHLSNVVGKFNPVEYLIKCAKEVGALTLVDGAQAVAHTQVDVQKLGCDFYVFSAHKLYGPTGVGVLYGRQSLLEQVSPYQFGGEMIKTVSVNETTYNELPFKFEAGTPNIAGCIAFAQAIEFVSQHQQKSLYQYKQQLTRYCYQQLAAISAVRFVVKEIPDIPLISFYLDNAHQQDVAAALDAKGIAIRAGHHCAMPLMSYLDLSGCLRISLSAYNTIAEIDYLIDCLKMLMTEPAEQSNIASNSAPEEQVSEILALFAKQQSWDNKHRQIMLLGKTLKRMEKALRTEERLITGCESAAWLDISQIAGGRYLLRGDSDAKIIRGLMVIVFSAFNNKTAEQILAFDIHDYFLQLGLLKHLSPSRGNGLLAIVEKIKTSVS</sequence>
<dbReference type="Gene3D" id="3.90.1150.10">
    <property type="entry name" value="Aspartate Aminotransferase, domain 1"/>
    <property type="match status" value="1"/>
</dbReference>
<dbReference type="EC" id="2.8.1.7" evidence="3"/>
<evidence type="ECO:0000313" key="10">
    <source>
        <dbReference type="Proteomes" id="UP001157186"/>
    </source>
</evidence>
<evidence type="ECO:0000256" key="6">
    <source>
        <dbReference type="ARBA" id="ARBA00050776"/>
    </source>
</evidence>
<dbReference type="Proteomes" id="UP001157186">
    <property type="component" value="Unassembled WGS sequence"/>
</dbReference>
<evidence type="ECO:0000256" key="3">
    <source>
        <dbReference type="ARBA" id="ARBA00012239"/>
    </source>
</evidence>
<dbReference type="InterPro" id="IPR015424">
    <property type="entry name" value="PyrdxlP-dep_Trfase"/>
</dbReference>
<comment type="catalytic activity">
    <reaction evidence="6">
        <text>(sulfur carrier)-H + L-cysteine = (sulfur carrier)-SH + L-alanine</text>
        <dbReference type="Rhea" id="RHEA:43892"/>
        <dbReference type="Rhea" id="RHEA-COMP:14737"/>
        <dbReference type="Rhea" id="RHEA-COMP:14739"/>
        <dbReference type="ChEBI" id="CHEBI:29917"/>
        <dbReference type="ChEBI" id="CHEBI:35235"/>
        <dbReference type="ChEBI" id="CHEBI:57972"/>
        <dbReference type="ChEBI" id="CHEBI:64428"/>
        <dbReference type="EC" id="2.8.1.7"/>
    </reaction>
</comment>
<comment type="caution">
    <text evidence="9">The sequence shown here is derived from an EMBL/GenBank/DDBJ whole genome shotgun (WGS) entry which is preliminary data.</text>
</comment>
<feature type="domain" description="Aminotransferase class V" evidence="7">
    <location>
        <begin position="26"/>
        <end position="395"/>
    </location>
</feature>
<accession>A0ABQ6GSM1</accession>
<dbReference type="PANTHER" id="PTHR43586:SF8">
    <property type="entry name" value="CYSTEINE DESULFURASE 1, CHLOROPLASTIC"/>
    <property type="match status" value="1"/>
</dbReference>
<proteinExistence type="inferred from homology"/>
<protein>
    <recommendedName>
        <fullName evidence="3">cysteine desulfurase</fullName>
        <ecNumber evidence="3">2.8.1.7</ecNumber>
    </recommendedName>
</protein>
<comment type="similarity">
    <text evidence="2">Belongs to the class-V pyridoxal-phosphate-dependent aminotransferase family. Csd subfamily.</text>
</comment>
<evidence type="ECO:0000259" key="7">
    <source>
        <dbReference type="Pfam" id="PF00266"/>
    </source>
</evidence>
<dbReference type="EMBL" id="BSST01000001">
    <property type="protein sequence ID" value="GLX77151.1"/>
    <property type="molecule type" value="Genomic_DNA"/>
</dbReference>
<dbReference type="CDD" id="cd06453">
    <property type="entry name" value="SufS_like"/>
    <property type="match status" value="1"/>
</dbReference>
<dbReference type="SUPFAM" id="SSF53383">
    <property type="entry name" value="PLP-dependent transferases"/>
    <property type="match status" value="1"/>
</dbReference>
<dbReference type="InterPro" id="IPR015422">
    <property type="entry name" value="PyrdxlP-dep_Trfase_small"/>
</dbReference>
<gene>
    <name evidence="9" type="ORF">tinsulaeT_04910</name>
</gene>
<dbReference type="InterPro" id="IPR010970">
    <property type="entry name" value="Cys_dSase_SufS"/>
</dbReference>
<dbReference type="InterPro" id="IPR000192">
    <property type="entry name" value="Aminotrans_V_dom"/>
</dbReference>
<keyword evidence="5" id="KW-0663">Pyridoxal phosphate</keyword>
<dbReference type="PROSITE" id="PS00595">
    <property type="entry name" value="AA_TRANSFER_CLASS_5"/>
    <property type="match status" value="1"/>
</dbReference>
<dbReference type="NCBIfam" id="TIGR01979">
    <property type="entry name" value="sufS"/>
    <property type="match status" value="1"/>
</dbReference>
<feature type="domain" description="Fe-S metabolism associated" evidence="8">
    <location>
        <begin position="429"/>
        <end position="547"/>
    </location>
</feature>
<dbReference type="SUPFAM" id="SSF82649">
    <property type="entry name" value="SufE/NifU"/>
    <property type="match status" value="1"/>
</dbReference>
<evidence type="ECO:0000259" key="8">
    <source>
        <dbReference type="Pfam" id="PF02657"/>
    </source>
</evidence>
<dbReference type="Pfam" id="PF00266">
    <property type="entry name" value="Aminotran_5"/>
    <property type="match status" value="1"/>
</dbReference>
<keyword evidence="10" id="KW-1185">Reference proteome</keyword>
<dbReference type="InterPro" id="IPR015421">
    <property type="entry name" value="PyrdxlP-dep_Trfase_major"/>
</dbReference>
<evidence type="ECO:0000256" key="5">
    <source>
        <dbReference type="ARBA" id="ARBA00022898"/>
    </source>
</evidence>
<evidence type="ECO:0000313" key="9">
    <source>
        <dbReference type="EMBL" id="GLX77151.1"/>
    </source>
</evidence>
<dbReference type="InterPro" id="IPR003808">
    <property type="entry name" value="Fe-S_metab-assoc_dom"/>
</dbReference>
<dbReference type="PANTHER" id="PTHR43586">
    <property type="entry name" value="CYSTEINE DESULFURASE"/>
    <property type="match status" value="1"/>
</dbReference>
<reference evidence="9 10" key="1">
    <citation type="submission" date="2023-03" db="EMBL/GenBank/DDBJ databases">
        <title>Draft genome sequence of Thalassotalea insulae KCTC 62186T.</title>
        <authorList>
            <person name="Sawabe T."/>
        </authorList>
    </citation>
    <scope>NUCLEOTIDE SEQUENCE [LARGE SCALE GENOMIC DNA]</scope>
    <source>
        <strain evidence="9 10">KCTC 62186</strain>
    </source>
</reference>
<name>A0ABQ6GSM1_9GAMM</name>
<dbReference type="InterPro" id="IPR020578">
    <property type="entry name" value="Aminotrans_V_PyrdxlP_BS"/>
</dbReference>
<dbReference type="Pfam" id="PF02657">
    <property type="entry name" value="SufE"/>
    <property type="match status" value="1"/>
</dbReference>
<evidence type="ECO:0000256" key="4">
    <source>
        <dbReference type="ARBA" id="ARBA00022679"/>
    </source>
</evidence>
<organism evidence="9 10">
    <name type="scientific">Thalassotalea insulae</name>
    <dbReference type="NCBI Taxonomy" id="2056778"/>
    <lineage>
        <taxon>Bacteria</taxon>
        <taxon>Pseudomonadati</taxon>
        <taxon>Pseudomonadota</taxon>
        <taxon>Gammaproteobacteria</taxon>
        <taxon>Alteromonadales</taxon>
        <taxon>Colwelliaceae</taxon>
        <taxon>Thalassotalea</taxon>
    </lineage>
</organism>
<comment type="cofactor">
    <cofactor evidence="1">
        <name>pyridoxal 5'-phosphate</name>
        <dbReference type="ChEBI" id="CHEBI:597326"/>
    </cofactor>
</comment>
<dbReference type="Gene3D" id="3.40.640.10">
    <property type="entry name" value="Type I PLP-dependent aspartate aminotransferase-like (Major domain)"/>
    <property type="match status" value="1"/>
</dbReference>
<evidence type="ECO:0000256" key="1">
    <source>
        <dbReference type="ARBA" id="ARBA00001933"/>
    </source>
</evidence>